<evidence type="ECO:0000313" key="4">
    <source>
        <dbReference type="EMBL" id="TBU63711.1"/>
    </source>
</evidence>
<dbReference type="InterPro" id="IPR000026">
    <property type="entry name" value="N1-like"/>
</dbReference>
<evidence type="ECO:0000256" key="1">
    <source>
        <dbReference type="ARBA" id="ARBA00022722"/>
    </source>
</evidence>
<dbReference type="GO" id="GO:0016787">
    <property type="term" value="F:hydrolase activity"/>
    <property type="evidence" value="ECO:0007669"/>
    <property type="project" value="UniProtKB-KW"/>
</dbReference>
<evidence type="ECO:0000256" key="2">
    <source>
        <dbReference type="ARBA" id="ARBA00022801"/>
    </source>
</evidence>
<protein>
    <submittedName>
        <fullName evidence="4">Uncharacterized protein</fullName>
    </submittedName>
</protein>
<keyword evidence="1" id="KW-0540">Nuclease</keyword>
<sequence>MKLLSIFALLSTVWVVSASPVSQPDFAYALTTDEAAVTCNCQEEYPVFKGATYTGAKPPGPDRVIYQTNGGQFCGKCCVTHTNAGGNAFLKCT</sequence>
<proteinExistence type="predicted"/>
<dbReference type="Pfam" id="PF00545">
    <property type="entry name" value="Ribonuclease"/>
    <property type="match status" value="1"/>
</dbReference>
<dbReference type="Gene3D" id="3.10.450.30">
    <property type="entry name" value="Microbial ribonucleases"/>
    <property type="match status" value="1"/>
</dbReference>
<evidence type="ECO:0000256" key="3">
    <source>
        <dbReference type="SAM" id="SignalP"/>
    </source>
</evidence>
<organism evidence="4 5">
    <name type="scientific">Dichomitus squalens</name>
    <dbReference type="NCBI Taxonomy" id="114155"/>
    <lineage>
        <taxon>Eukaryota</taxon>
        <taxon>Fungi</taxon>
        <taxon>Dikarya</taxon>
        <taxon>Basidiomycota</taxon>
        <taxon>Agaricomycotina</taxon>
        <taxon>Agaricomycetes</taxon>
        <taxon>Polyporales</taxon>
        <taxon>Polyporaceae</taxon>
        <taxon>Dichomitus</taxon>
    </lineage>
</organism>
<dbReference type="GO" id="GO:0004521">
    <property type="term" value="F:RNA endonuclease activity"/>
    <property type="evidence" value="ECO:0007669"/>
    <property type="project" value="InterPro"/>
</dbReference>
<reference evidence="4 5" key="1">
    <citation type="submission" date="2019-01" db="EMBL/GenBank/DDBJ databases">
        <title>Draft genome sequences of three monokaryotic isolates of the white-rot basidiomycete fungus Dichomitus squalens.</title>
        <authorList>
            <consortium name="DOE Joint Genome Institute"/>
            <person name="Lopez S.C."/>
            <person name="Andreopoulos B."/>
            <person name="Pangilinan J."/>
            <person name="Lipzen A."/>
            <person name="Riley R."/>
            <person name="Ahrendt S."/>
            <person name="Ng V."/>
            <person name="Barry K."/>
            <person name="Daum C."/>
            <person name="Grigoriev I.V."/>
            <person name="Hilden K.S."/>
            <person name="Makela M.R."/>
            <person name="de Vries R.P."/>
        </authorList>
    </citation>
    <scope>NUCLEOTIDE SEQUENCE [LARGE SCALE GENOMIC DNA]</scope>
    <source>
        <strain evidence="4 5">CBS 464.89</strain>
    </source>
</reference>
<dbReference type="AlphaFoldDB" id="A0A4Q9Q9I7"/>
<keyword evidence="2" id="KW-0378">Hydrolase</keyword>
<dbReference type="EMBL" id="ML145088">
    <property type="protein sequence ID" value="TBU63711.1"/>
    <property type="molecule type" value="Genomic_DNA"/>
</dbReference>
<feature type="signal peptide" evidence="3">
    <location>
        <begin position="1"/>
        <end position="18"/>
    </location>
</feature>
<gene>
    <name evidence="4" type="ORF">BD310DRAFT_944808</name>
</gene>
<dbReference type="Proteomes" id="UP000292082">
    <property type="component" value="Unassembled WGS sequence"/>
</dbReference>
<accession>A0A4Q9Q9I7</accession>
<feature type="chain" id="PRO_5021033606" evidence="3">
    <location>
        <begin position="19"/>
        <end position="93"/>
    </location>
</feature>
<dbReference type="InterPro" id="IPR016191">
    <property type="entry name" value="Ribonuclease/ribotoxin"/>
</dbReference>
<keyword evidence="5" id="KW-1185">Reference proteome</keyword>
<dbReference type="GO" id="GO:0003723">
    <property type="term" value="F:RNA binding"/>
    <property type="evidence" value="ECO:0007669"/>
    <property type="project" value="InterPro"/>
</dbReference>
<name>A0A4Q9Q9I7_9APHY</name>
<keyword evidence="3" id="KW-0732">Signal</keyword>
<evidence type="ECO:0000313" key="5">
    <source>
        <dbReference type="Proteomes" id="UP000292082"/>
    </source>
</evidence>
<dbReference type="SUPFAM" id="SSF53933">
    <property type="entry name" value="Microbial ribonucleases"/>
    <property type="match status" value="1"/>
</dbReference>